<evidence type="ECO:0000313" key="2">
    <source>
        <dbReference type="EMBL" id="MBE9609518.1"/>
    </source>
</evidence>
<protein>
    <submittedName>
        <fullName evidence="2">Putative DNA-binding domain-containing protein</fullName>
    </submittedName>
</protein>
<dbReference type="GO" id="GO:0003677">
    <property type="term" value="F:DNA binding"/>
    <property type="evidence" value="ECO:0007669"/>
    <property type="project" value="UniProtKB-KW"/>
</dbReference>
<evidence type="ECO:0000259" key="1">
    <source>
        <dbReference type="Pfam" id="PF09836"/>
    </source>
</evidence>
<name>A0A8J7G164_9NEIS</name>
<sequence length="247" mass="25814">MSYATAITAFAALLDDESAVPAGLLHAERMRHYRANCRINRVAALGNTFATVEALVGADFFAAMARVYVDATPATSANLHALGADFPDFIAGFAPASDLLYLADVARLDWSCWLGFLADDAEAEPPAALAGFAPDTLESLTLTLHPALQLAQSAHWPLADLLAMHQGGATADINAGGQALLVLRADWQQIAPARFAMYLALQQGAPVLAALEAALAVDDSAPVGEWLGWLFASGAVIAITEANGEQA</sequence>
<dbReference type="RefSeq" id="WP_194116040.1">
    <property type="nucleotide sequence ID" value="NZ_JADFUA010000004.1"/>
</dbReference>
<gene>
    <name evidence="2" type="ORF">INR99_09150</name>
</gene>
<dbReference type="InterPro" id="IPR018640">
    <property type="entry name" value="DUF2063"/>
</dbReference>
<dbReference type="EMBL" id="JADFUA010000004">
    <property type="protein sequence ID" value="MBE9609518.1"/>
    <property type="molecule type" value="Genomic_DNA"/>
</dbReference>
<organism evidence="2 3">
    <name type="scientific">Chitinilyticum piscinae</name>
    <dbReference type="NCBI Taxonomy" id="2866724"/>
    <lineage>
        <taxon>Bacteria</taxon>
        <taxon>Pseudomonadati</taxon>
        <taxon>Pseudomonadota</taxon>
        <taxon>Betaproteobacteria</taxon>
        <taxon>Neisseriales</taxon>
        <taxon>Chitinibacteraceae</taxon>
        <taxon>Chitinilyticum</taxon>
    </lineage>
</organism>
<dbReference type="Pfam" id="PF09836">
    <property type="entry name" value="DUF2063"/>
    <property type="match status" value="1"/>
</dbReference>
<feature type="domain" description="Putative DNA-binding" evidence="1">
    <location>
        <begin position="9"/>
        <end position="90"/>
    </location>
</feature>
<dbReference type="Proteomes" id="UP000604481">
    <property type="component" value="Unassembled WGS sequence"/>
</dbReference>
<dbReference type="AlphaFoldDB" id="A0A8J7G164"/>
<accession>A0A8J7G164</accession>
<keyword evidence="3" id="KW-1185">Reference proteome</keyword>
<comment type="caution">
    <text evidence="2">The sequence shown here is derived from an EMBL/GenBank/DDBJ whole genome shotgun (WGS) entry which is preliminary data.</text>
</comment>
<reference evidence="2 3" key="1">
    <citation type="submission" date="2020-10" db="EMBL/GenBank/DDBJ databases">
        <title>The genome sequence of Chitinilyticum litopenaei 4Y14.</title>
        <authorList>
            <person name="Liu Y."/>
        </authorList>
    </citation>
    <scope>NUCLEOTIDE SEQUENCE [LARGE SCALE GENOMIC DNA]</scope>
    <source>
        <strain evidence="2 3">4Y14</strain>
    </source>
</reference>
<evidence type="ECO:0000313" key="3">
    <source>
        <dbReference type="Proteomes" id="UP000604481"/>
    </source>
</evidence>
<keyword evidence="2" id="KW-0238">DNA-binding</keyword>
<proteinExistence type="predicted"/>